<reference evidence="1" key="2">
    <citation type="journal article" date="2015" name="Data Brief">
        <title>Shoot transcriptome of the giant reed, Arundo donax.</title>
        <authorList>
            <person name="Barrero R.A."/>
            <person name="Guerrero F.D."/>
            <person name="Moolhuijzen P."/>
            <person name="Goolsby J.A."/>
            <person name="Tidwell J."/>
            <person name="Bellgard S.E."/>
            <person name="Bellgard M.I."/>
        </authorList>
    </citation>
    <scope>NUCLEOTIDE SEQUENCE</scope>
    <source>
        <tissue evidence="1">Shoot tissue taken approximately 20 cm above the soil surface</tissue>
    </source>
</reference>
<dbReference type="AlphaFoldDB" id="A0A0A9CH44"/>
<accession>A0A0A9CH44</accession>
<organism evidence="1">
    <name type="scientific">Arundo donax</name>
    <name type="common">Giant reed</name>
    <name type="synonym">Donax arundinaceus</name>
    <dbReference type="NCBI Taxonomy" id="35708"/>
    <lineage>
        <taxon>Eukaryota</taxon>
        <taxon>Viridiplantae</taxon>
        <taxon>Streptophyta</taxon>
        <taxon>Embryophyta</taxon>
        <taxon>Tracheophyta</taxon>
        <taxon>Spermatophyta</taxon>
        <taxon>Magnoliopsida</taxon>
        <taxon>Liliopsida</taxon>
        <taxon>Poales</taxon>
        <taxon>Poaceae</taxon>
        <taxon>PACMAD clade</taxon>
        <taxon>Arundinoideae</taxon>
        <taxon>Arundineae</taxon>
        <taxon>Arundo</taxon>
    </lineage>
</organism>
<reference evidence="1" key="1">
    <citation type="submission" date="2014-09" db="EMBL/GenBank/DDBJ databases">
        <authorList>
            <person name="Magalhaes I.L.F."/>
            <person name="Oliveira U."/>
            <person name="Santos F.R."/>
            <person name="Vidigal T.H.D.A."/>
            <person name="Brescovit A.D."/>
            <person name="Santos A.J."/>
        </authorList>
    </citation>
    <scope>NUCLEOTIDE SEQUENCE</scope>
    <source>
        <tissue evidence="1">Shoot tissue taken approximately 20 cm above the soil surface</tissue>
    </source>
</reference>
<proteinExistence type="predicted"/>
<sequence length="41" mass="4914">MKSSQENIDSLWHLYKPFSYYGRKHTKSEEQLPGINLQLFV</sequence>
<name>A0A0A9CH44_ARUDO</name>
<protein>
    <submittedName>
        <fullName evidence="1">Uncharacterized protein</fullName>
    </submittedName>
</protein>
<evidence type="ECO:0000313" key="1">
    <source>
        <dbReference type="EMBL" id="JAD70842.1"/>
    </source>
</evidence>
<dbReference type="EMBL" id="GBRH01227053">
    <property type="protein sequence ID" value="JAD70842.1"/>
    <property type="molecule type" value="Transcribed_RNA"/>
</dbReference>